<accession>D9XU80</accession>
<name>D9XU80_9ACTN</name>
<gene>
    <name evidence="1" type="ORF">SSRG_01083</name>
</gene>
<evidence type="ECO:0000313" key="1">
    <source>
        <dbReference type="EMBL" id="EFL38279.1"/>
    </source>
</evidence>
<protein>
    <recommendedName>
        <fullName evidence="3">Knr4/Smi1-like domain-containing protein</fullName>
    </recommendedName>
</protein>
<keyword evidence="2" id="KW-1185">Reference proteome</keyword>
<evidence type="ECO:0008006" key="3">
    <source>
        <dbReference type="Google" id="ProtNLM"/>
    </source>
</evidence>
<reference evidence="1" key="1">
    <citation type="submission" date="2009-02" db="EMBL/GenBank/DDBJ databases">
        <title>Annotation of Streptomyces griseoflavus strain Tu4000.</title>
        <authorList>
            <consortium name="The Broad Institute Genome Sequencing Platform"/>
            <consortium name="Broad Institute Microbial Sequencing Center"/>
            <person name="Fischbach M."/>
            <person name="Godfrey P."/>
            <person name="Ward D."/>
            <person name="Young S."/>
            <person name="Zeng Q."/>
            <person name="Koehrsen M."/>
            <person name="Alvarado L."/>
            <person name="Berlin A.M."/>
            <person name="Bochicchio J."/>
            <person name="Borenstein D."/>
            <person name="Chapman S.B."/>
            <person name="Chen Z."/>
            <person name="Engels R."/>
            <person name="Freedman E."/>
            <person name="Gellesch M."/>
            <person name="Goldberg J."/>
            <person name="Griggs A."/>
            <person name="Gujja S."/>
            <person name="Heilman E.R."/>
            <person name="Heiman D.I."/>
            <person name="Hepburn T.A."/>
            <person name="Howarth C."/>
            <person name="Jen D."/>
            <person name="Larson L."/>
            <person name="Lewis B."/>
            <person name="Mehta T."/>
            <person name="Park D."/>
            <person name="Pearson M."/>
            <person name="Richards J."/>
            <person name="Roberts A."/>
            <person name="Saif S."/>
            <person name="Shea T.D."/>
            <person name="Shenoy N."/>
            <person name="Sisk P."/>
            <person name="Stolte C."/>
            <person name="Sykes S.N."/>
            <person name="Thomson T."/>
            <person name="Walk T."/>
            <person name="White J."/>
            <person name="Yandava C."/>
            <person name="Straight P."/>
            <person name="Clardy J."/>
            <person name="Hung D."/>
            <person name="Kolter R."/>
            <person name="Mekalanos J."/>
            <person name="Walker S."/>
            <person name="Walsh C.T."/>
            <person name="Wieland-Brown L.C."/>
            <person name="Haas B."/>
            <person name="Nusbaum C."/>
            <person name="Birren B."/>
        </authorList>
    </citation>
    <scope>NUCLEOTIDE SEQUENCE [LARGE SCALE GENOMIC DNA]</scope>
    <source>
        <strain evidence="1">Tu4000</strain>
    </source>
</reference>
<dbReference type="Gene3D" id="3.40.1580.10">
    <property type="entry name" value="SMI1/KNR4-like"/>
    <property type="match status" value="1"/>
</dbReference>
<dbReference type="InterPro" id="IPR037883">
    <property type="entry name" value="Knr4/Smi1-like_sf"/>
</dbReference>
<dbReference type="OrthoDB" id="5572373at2"/>
<dbReference type="SUPFAM" id="SSF160631">
    <property type="entry name" value="SMI1/KNR4-like"/>
    <property type="match status" value="1"/>
</dbReference>
<proteinExistence type="predicted"/>
<dbReference type="AlphaFoldDB" id="D9XU80"/>
<organism evidence="1 2">
    <name type="scientific">Streptomyces griseoflavus Tu4000</name>
    <dbReference type="NCBI Taxonomy" id="467200"/>
    <lineage>
        <taxon>Bacteria</taxon>
        <taxon>Bacillati</taxon>
        <taxon>Actinomycetota</taxon>
        <taxon>Actinomycetes</taxon>
        <taxon>Kitasatosporales</taxon>
        <taxon>Streptomycetaceae</taxon>
        <taxon>Streptomyces</taxon>
    </lineage>
</organism>
<dbReference type="Proteomes" id="UP000002968">
    <property type="component" value="Unassembled WGS sequence"/>
</dbReference>
<dbReference type="HOGENOM" id="CLU_1539193_0_0_11"/>
<dbReference type="STRING" id="467200.SSRG_01083"/>
<sequence>MDLSRIGEFLGAPSVNGGVNCDWEETERLYGAVLPTDYKQFVSAYGPGCVNEQLYIFHPRAAWGDDGLRLESLWGQAALAYGELSRSHPEMYPYPVHPAPGGCVAVARSISGNHVFLMPPSDGVQEWRVVVEMGQWFVLDMQFTEFLRQALNGELFLPVIEGAPSFEPLGFVEL</sequence>
<dbReference type="RefSeq" id="WP_004923360.1">
    <property type="nucleotide sequence ID" value="NZ_GG657758.1"/>
</dbReference>
<evidence type="ECO:0000313" key="2">
    <source>
        <dbReference type="Proteomes" id="UP000002968"/>
    </source>
</evidence>
<dbReference type="EMBL" id="GG657758">
    <property type="protein sequence ID" value="EFL38279.1"/>
    <property type="molecule type" value="Genomic_DNA"/>
</dbReference>